<keyword evidence="2" id="KW-1185">Reference proteome</keyword>
<evidence type="ECO:0008006" key="3">
    <source>
        <dbReference type="Google" id="ProtNLM"/>
    </source>
</evidence>
<proteinExistence type="predicted"/>
<evidence type="ECO:0000313" key="2">
    <source>
        <dbReference type="Proteomes" id="UP001061361"/>
    </source>
</evidence>
<accession>A0ABM8APT7</accession>
<organism evidence="1 2">
    <name type="scientific">Pseudodesulfovibrio portus</name>
    <dbReference type="NCBI Taxonomy" id="231439"/>
    <lineage>
        <taxon>Bacteria</taxon>
        <taxon>Pseudomonadati</taxon>
        <taxon>Thermodesulfobacteriota</taxon>
        <taxon>Desulfovibrionia</taxon>
        <taxon>Desulfovibrionales</taxon>
        <taxon>Desulfovibrionaceae</taxon>
    </lineage>
</organism>
<dbReference type="EMBL" id="AP026708">
    <property type="protein sequence ID" value="BDQ33405.1"/>
    <property type="molecule type" value="Genomic_DNA"/>
</dbReference>
<name>A0ABM8APT7_9BACT</name>
<dbReference type="Proteomes" id="UP001061361">
    <property type="component" value="Chromosome"/>
</dbReference>
<reference evidence="1" key="1">
    <citation type="submission" date="2022-08" db="EMBL/GenBank/DDBJ databases">
        <title>Genome Sequence of the sulphate-reducing bacterium, Pseudodesulfovibrio portus JCM14722.</title>
        <authorList>
            <person name="Kondo R."/>
            <person name="Kataoka T."/>
        </authorList>
    </citation>
    <scope>NUCLEOTIDE SEQUENCE</scope>
    <source>
        <strain evidence="1">JCM 14722</strain>
    </source>
</reference>
<protein>
    <recommendedName>
        <fullName evidence="3">Transposase</fullName>
    </recommendedName>
</protein>
<sequence length="76" mass="8904">MPEQKMSNLMANDKGKLFGIKELYNPRADSYETFLRIVAYAIGLNLSRRIDPSMDILLRQPQEITCVRKYYGKFRS</sequence>
<evidence type="ECO:0000313" key="1">
    <source>
        <dbReference type="EMBL" id="BDQ33405.1"/>
    </source>
</evidence>
<gene>
    <name evidence="1" type="ORF">JCM14722_09470</name>
</gene>